<evidence type="ECO:0000313" key="3">
    <source>
        <dbReference type="Proteomes" id="UP000283269"/>
    </source>
</evidence>
<dbReference type="AlphaFoldDB" id="A0A409XSY7"/>
<evidence type="ECO:0000313" key="2">
    <source>
        <dbReference type="EMBL" id="PPQ93939.1"/>
    </source>
</evidence>
<evidence type="ECO:0000256" key="1">
    <source>
        <dbReference type="SAM" id="MobiDB-lite"/>
    </source>
</evidence>
<name>A0A409XSY7_PSICY</name>
<organism evidence="2 3">
    <name type="scientific">Psilocybe cyanescens</name>
    <dbReference type="NCBI Taxonomy" id="93625"/>
    <lineage>
        <taxon>Eukaryota</taxon>
        <taxon>Fungi</taxon>
        <taxon>Dikarya</taxon>
        <taxon>Basidiomycota</taxon>
        <taxon>Agaricomycotina</taxon>
        <taxon>Agaricomycetes</taxon>
        <taxon>Agaricomycetidae</taxon>
        <taxon>Agaricales</taxon>
        <taxon>Agaricineae</taxon>
        <taxon>Strophariaceae</taxon>
        <taxon>Psilocybe</taxon>
    </lineage>
</organism>
<reference evidence="2 3" key="1">
    <citation type="journal article" date="2018" name="Evol. Lett.">
        <title>Horizontal gene cluster transfer increased hallucinogenic mushroom diversity.</title>
        <authorList>
            <person name="Reynolds H.T."/>
            <person name="Vijayakumar V."/>
            <person name="Gluck-Thaler E."/>
            <person name="Korotkin H.B."/>
            <person name="Matheny P.B."/>
            <person name="Slot J.C."/>
        </authorList>
    </citation>
    <scope>NUCLEOTIDE SEQUENCE [LARGE SCALE GENOMIC DNA]</scope>
    <source>
        <strain evidence="2 3">2631</strain>
    </source>
</reference>
<dbReference type="Proteomes" id="UP000283269">
    <property type="component" value="Unassembled WGS sequence"/>
</dbReference>
<comment type="caution">
    <text evidence="2">The sequence shown here is derived from an EMBL/GenBank/DDBJ whole genome shotgun (WGS) entry which is preliminary data.</text>
</comment>
<proteinExistence type="predicted"/>
<protein>
    <submittedName>
        <fullName evidence="2">Uncharacterized protein</fullName>
    </submittedName>
</protein>
<accession>A0A409XSY7</accession>
<keyword evidence="3" id="KW-1185">Reference proteome</keyword>
<feature type="region of interest" description="Disordered" evidence="1">
    <location>
        <begin position="1"/>
        <end position="33"/>
    </location>
</feature>
<dbReference type="InParanoid" id="A0A409XSY7"/>
<sequence length="86" mass="8702">MAVAEGAGNNGDNGGGGSNGGGEQGGLMAGPPELTTAEVMGGIAATEVSSRVTQWEGHMSWQRRGGQVTWQPQRGAVVQHNKGRAT</sequence>
<feature type="region of interest" description="Disordered" evidence="1">
    <location>
        <begin position="63"/>
        <end position="86"/>
    </location>
</feature>
<dbReference type="EMBL" id="NHYD01000542">
    <property type="protein sequence ID" value="PPQ93939.1"/>
    <property type="molecule type" value="Genomic_DNA"/>
</dbReference>
<feature type="compositionally biased region" description="Gly residues" evidence="1">
    <location>
        <begin position="8"/>
        <end position="28"/>
    </location>
</feature>
<gene>
    <name evidence="2" type="ORF">CVT25_015706</name>
</gene>